<feature type="transmembrane region" description="Helical" evidence="1">
    <location>
        <begin position="97"/>
        <end position="117"/>
    </location>
</feature>
<feature type="transmembrane region" description="Helical" evidence="1">
    <location>
        <begin position="180"/>
        <end position="200"/>
    </location>
</feature>
<keyword evidence="3" id="KW-1185">Reference proteome</keyword>
<accession>A0ABW3W2N3</accession>
<dbReference type="Proteomes" id="UP001597229">
    <property type="component" value="Unassembled WGS sequence"/>
</dbReference>
<reference evidence="3" key="1">
    <citation type="journal article" date="2019" name="Int. J. Syst. Evol. Microbiol.">
        <title>The Global Catalogue of Microorganisms (GCM) 10K type strain sequencing project: providing services to taxonomists for standard genome sequencing and annotation.</title>
        <authorList>
            <consortium name="The Broad Institute Genomics Platform"/>
            <consortium name="The Broad Institute Genome Sequencing Center for Infectious Disease"/>
            <person name="Wu L."/>
            <person name="Ma J."/>
        </authorList>
    </citation>
    <scope>NUCLEOTIDE SEQUENCE [LARGE SCALE GENOMIC DNA]</scope>
    <source>
        <strain evidence="3">CCUG 52478</strain>
    </source>
</reference>
<gene>
    <name evidence="2" type="ORF">ACFQ3F_13125</name>
</gene>
<protein>
    <submittedName>
        <fullName evidence="2">Uncharacterized protein</fullName>
    </submittedName>
</protein>
<dbReference type="EMBL" id="JBHTLX010000017">
    <property type="protein sequence ID" value="MFD1248735.1"/>
    <property type="molecule type" value="Genomic_DNA"/>
</dbReference>
<feature type="transmembrane region" description="Helical" evidence="1">
    <location>
        <begin position="69"/>
        <end position="90"/>
    </location>
</feature>
<keyword evidence="1" id="KW-0812">Transmembrane</keyword>
<name>A0ABW3W2N3_9ACTN</name>
<evidence type="ECO:0000313" key="3">
    <source>
        <dbReference type="Proteomes" id="UP001597229"/>
    </source>
</evidence>
<organism evidence="2 3">
    <name type="scientific">Nocardioides ginsengisoli</name>
    <dbReference type="NCBI Taxonomy" id="363868"/>
    <lineage>
        <taxon>Bacteria</taxon>
        <taxon>Bacillati</taxon>
        <taxon>Actinomycetota</taxon>
        <taxon>Actinomycetes</taxon>
        <taxon>Propionibacteriales</taxon>
        <taxon>Nocardioidaceae</taxon>
        <taxon>Nocardioides</taxon>
    </lineage>
</organism>
<keyword evidence="1" id="KW-1133">Transmembrane helix</keyword>
<evidence type="ECO:0000313" key="2">
    <source>
        <dbReference type="EMBL" id="MFD1248735.1"/>
    </source>
</evidence>
<keyword evidence="1" id="KW-0472">Membrane</keyword>
<sequence>MPARTLNPRTAVLIAVLVAAVLLAPQLLASALVGPFASVGGLRDALPGAFAEHWRIGEGAVTRSLADAAHYWTAFHLVKAVAAALLVVVLMRARLRILAVLPLVVVLANLQGAVAPVSSLLSMLPADALRATADARGTTAFAALVHDFAIYHAAMVVLAAAATVAAVVAGVRAWRRDRRAVAVVLLAAAALAAVVTAANISTTADPEPALVAFLSAGA</sequence>
<proteinExistence type="predicted"/>
<feature type="transmembrane region" description="Helical" evidence="1">
    <location>
        <begin position="148"/>
        <end position="168"/>
    </location>
</feature>
<comment type="caution">
    <text evidence="2">The sequence shown here is derived from an EMBL/GenBank/DDBJ whole genome shotgun (WGS) entry which is preliminary data.</text>
</comment>
<dbReference type="RefSeq" id="WP_367919210.1">
    <property type="nucleotide sequence ID" value="NZ_BAABAC010000020.1"/>
</dbReference>
<evidence type="ECO:0000256" key="1">
    <source>
        <dbReference type="SAM" id="Phobius"/>
    </source>
</evidence>